<organism evidence="1 2">
    <name type="scientific">Mycoplasmopsis alligatoris A21JP2</name>
    <dbReference type="NCBI Taxonomy" id="747682"/>
    <lineage>
        <taxon>Bacteria</taxon>
        <taxon>Bacillati</taxon>
        <taxon>Mycoplasmatota</taxon>
        <taxon>Mycoplasmoidales</taxon>
        <taxon>Metamycoplasmataceae</taxon>
        <taxon>Mycoplasmopsis</taxon>
    </lineage>
</organism>
<dbReference type="eggNOG" id="ENOG5031YIX">
    <property type="taxonomic scope" value="Bacteria"/>
</dbReference>
<dbReference type="Proteomes" id="UP000004757">
    <property type="component" value="Unassembled WGS sequence"/>
</dbReference>
<dbReference type="NCBIfam" id="NF045963">
    <property type="entry name" value="MAG3240_fam"/>
    <property type="match status" value="1"/>
</dbReference>
<accession>D4XVT6</accession>
<proteinExistence type="predicted"/>
<dbReference type="EMBL" id="ADNC01000013">
    <property type="protein sequence ID" value="EFF41535.1"/>
    <property type="molecule type" value="Genomic_DNA"/>
</dbReference>
<dbReference type="AlphaFoldDB" id="D4XVT6"/>
<feature type="non-terminal residue" evidence="1">
    <location>
        <position position="1"/>
    </location>
</feature>
<reference evidence="1 2" key="1">
    <citation type="submission" date="2010-03" db="EMBL/GenBank/DDBJ databases">
        <authorList>
            <person name="Glass J.I."/>
            <person name="Benders G.A."/>
            <person name="Durkin A.S."/>
            <person name="Farmerie W.G."/>
            <person name="Hlavinka K."/>
            <person name="Hostetler J."/>
            <person name="Jackson J."/>
            <person name="May M.A."/>
            <person name="Miller R.H."/>
            <person name="Paralanov V."/>
            <person name="Radune D."/>
            <person name="Szczypinski B."/>
            <person name="Brown D.R."/>
        </authorList>
    </citation>
    <scope>NUCLEOTIDE SEQUENCE [LARGE SCALE GENOMIC DNA]</scope>
    <source>
        <strain evidence="1 2">A21JP2</strain>
    </source>
</reference>
<name>D4XVT6_9BACT</name>
<evidence type="ECO:0000313" key="1">
    <source>
        <dbReference type="EMBL" id="EFF41535.1"/>
    </source>
</evidence>
<evidence type="ECO:0000313" key="2">
    <source>
        <dbReference type="Proteomes" id="UP000004757"/>
    </source>
</evidence>
<comment type="caution">
    <text evidence="1">The sequence shown here is derived from an EMBL/GenBank/DDBJ whole genome shotgun (WGS) entry which is preliminary data.</text>
</comment>
<protein>
    <submittedName>
        <fullName evidence="1">Conserved domain protein</fullName>
    </submittedName>
</protein>
<keyword evidence="2" id="KW-1185">Reference proteome</keyword>
<dbReference type="RefSeq" id="WP_005683494.1">
    <property type="nucleotide sequence ID" value="NZ_ADNC01000013.1"/>
</dbReference>
<gene>
    <name evidence="1" type="ORF">MALL_0701</name>
</gene>
<sequence length="241" mass="28385">EDLKYEILDDFEYAKFPLNSYSVLKTLIKVYKKNGQTKIYPWYSIDFNVHYHLFKGYSTTDKLNYTNANLWDVFKHKNNKLIVPKGLDANEFFTKNIEKIISFVFWKNRNNLIFWNNKSLLQTEALELFLSMDKSKNYLHSTISNIILSYLISNDENDFLSGIDDINIDFIGVSNPGKLQIKIDFLNKNLKSLLTDENKNKIIEIDFFKGTTSKYVKENYIENKKLTIENSPLIAHFIKNN</sequence>